<gene>
    <name evidence="1" type="ORF">BS50DRAFT_157827</name>
</gene>
<dbReference type="EMBL" id="KZ678145">
    <property type="protein sequence ID" value="PSN61295.1"/>
    <property type="molecule type" value="Genomic_DNA"/>
</dbReference>
<organism evidence="1 2">
    <name type="scientific">Corynespora cassiicola Philippines</name>
    <dbReference type="NCBI Taxonomy" id="1448308"/>
    <lineage>
        <taxon>Eukaryota</taxon>
        <taxon>Fungi</taxon>
        <taxon>Dikarya</taxon>
        <taxon>Ascomycota</taxon>
        <taxon>Pezizomycotina</taxon>
        <taxon>Dothideomycetes</taxon>
        <taxon>Pleosporomycetidae</taxon>
        <taxon>Pleosporales</taxon>
        <taxon>Corynesporascaceae</taxon>
        <taxon>Corynespora</taxon>
    </lineage>
</organism>
<evidence type="ECO:0000313" key="1">
    <source>
        <dbReference type="EMBL" id="PSN61295.1"/>
    </source>
</evidence>
<proteinExistence type="predicted"/>
<evidence type="ECO:0000313" key="2">
    <source>
        <dbReference type="Proteomes" id="UP000240883"/>
    </source>
</evidence>
<keyword evidence="2" id="KW-1185">Reference proteome</keyword>
<dbReference type="Proteomes" id="UP000240883">
    <property type="component" value="Unassembled WGS sequence"/>
</dbReference>
<sequence length="122" mass="14374">MWRLNRPCFAKSVVLCSRLGNASRGHGLPTRRNAPSVQNCSHILLLSYFDRPRAFYLRIRNAKELLQKRALKRQRLAEPELRIESIIDDFEKILDNSSMFLFRSYEDSRGWTVLGLQRHGLW</sequence>
<accession>A0A2T2N7A1</accession>
<dbReference type="AlphaFoldDB" id="A0A2T2N7A1"/>
<reference evidence="1 2" key="1">
    <citation type="journal article" date="2018" name="Front. Microbiol.">
        <title>Genome-Wide Analysis of Corynespora cassiicola Leaf Fall Disease Putative Effectors.</title>
        <authorList>
            <person name="Lopez D."/>
            <person name="Ribeiro S."/>
            <person name="Label P."/>
            <person name="Fumanal B."/>
            <person name="Venisse J.S."/>
            <person name="Kohler A."/>
            <person name="de Oliveira R.R."/>
            <person name="Labutti K."/>
            <person name="Lipzen A."/>
            <person name="Lail K."/>
            <person name="Bauer D."/>
            <person name="Ohm R.A."/>
            <person name="Barry K.W."/>
            <person name="Spatafora J."/>
            <person name="Grigoriev I.V."/>
            <person name="Martin F.M."/>
            <person name="Pujade-Renaud V."/>
        </authorList>
    </citation>
    <scope>NUCLEOTIDE SEQUENCE [LARGE SCALE GENOMIC DNA]</scope>
    <source>
        <strain evidence="1 2">Philippines</strain>
    </source>
</reference>
<protein>
    <submittedName>
        <fullName evidence="1">Uncharacterized protein</fullName>
    </submittedName>
</protein>
<name>A0A2T2N7A1_CORCC</name>